<evidence type="ECO:0000313" key="3">
    <source>
        <dbReference type="Proteomes" id="UP000261257"/>
    </source>
</evidence>
<reference evidence="1 3" key="1">
    <citation type="submission" date="2018-08" db="EMBL/GenBank/DDBJ databases">
        <title>A genome reference for cultivated species of the human gut microbiota.</title>
        <authorList>
            <person name="Zou Y."/>
            <person name="Xue W."/>
            <person name="Luo G."/>
        </authorList>
    </citation>
    <scope>NUCLEOTIDE SEQUENCE [LARGE SCALE GENOMIC DNA]</scope>
    <source>
        <strain evidence="1 3">TF05-11AC</strain>
    </source>
</reference>
<protein>
    <submittedName>
        <fullName evidence="1">Uncharacterized protein</fullName>
    </submittedName>
</protein>
<dbReference type="RefSeq" id="WP_117623361.1">
    <property type="nucleotide sequence ID" value="NZ_CAUFPL010000061.1"/>
</dbReference>
<comment type="caution">
    <text evidence="1">The sequence shown here is derived from an EMBL/GenBank/DDBJ whole genome shotgun (WGS) entry which is preliminary data.</text>
</comment>
<dbReference type="EMBL" id="QSSQ01000036">
    <property type="protein sequence ID" value="RGL97702.1"/>
    <property type="molecule type" value="Genomic_DNA"/>
</dbReference>
<evidence type="ECO:0000313" key="2">
    <source>
        <dbReference type="EMBL" id="RGL97702.1"/>
    </source>
</evidence>
<gene>
    <name evidence="2" type="ORF">DXC39_25215</name>
    <name evidence="1" type="ORF">DXC39_26085</name>
</gene>
<evidence type="ECO:0000313" key="1">
    <source>
        <dbReference type="EMBL" id="RGL96887.1"/>
    </source>
</evidence>
<dbReference type="Proteomes" id="UP000261257">
    <property type="component" value="Unassembled WGS sequence"/>
</dbReference>
<accession>A0A3E4TWL8</accession>
<proteinExistence type="predicted"/>
<organism evidence="1 3">
    <name type="scientific">Hungatella hathewayi</name>
    <dbReference type="NCBI Taxonomy" id="154046"/>
    <lineage>
        <taxon>Bacteria</taxon>
        <taxon>Bacillati</taxon>
        <taxon>Bacillota</taxon>
        <taxon>Clostridia</taxon>
        <taxon>Lachnospirales</taxon>
        <taxon>Lachnospiraceae</taxon>
        <taxon>Hungatella</taxon>
    </lineage>
</organism>
<dbReference type="EMBL" id="QSSQ01000039">
    <property type="protein sequence ID" value="RGL96887.1"/>
    <property type="molecule type" value="Genomic_DNA"/>
</dbReference>
<name>A0A3E4TWL8_9FIRM</name>
<sequence>MGKTGIITTENKNSEVYHDVIILFKIYRSVSWRMQVQIGQVKHRFQKEYGTDVDEFLESIYQAGMDINSDEANIRSRVEAIESSNKFLKLIDESVDLMRQYHPQGEKYYWVLYYTYMSAYKPMNITEIISKLDPHLSQGIRINRSTYFRWRESALRAVEGILWGYEEESRNLLEHFRDTWVMEE</sequence>
<dbReference type="AlphaFoldDB" id="A0A3E4TWL8"/>